<keyword evidence="2" id="KW-1185">Reference proteome</keyword>
<dbReference type="EMBL" id="QRNO01000038">
    <property type="protein sequence ID" value="RHK49871.1"/>
    <property type="molecule type" value="Genomic_DNA"/>
</dbReference>
<dbReference type="RefSeq" id="WP_118355522.1">
    <property type="nucleotide sequence ID" value="NZ_CALLOM010000029.1"/>
</dbReference>
<accession>A0A415GKN1</accession>
<comment type="caution">
    <text evidence="1">The sequence shown here is derived from an EMBL/GenBank/DDBJ whole genome shotgun (WGS) entry which is preliminary data.</text>
</comment>
<evidence type="ECO:0000313" key="1">
    <source>
        <dbReference type="EMBL" id="RHK49871.1"/>
    </source>
</evidence>
<name>A0A415GKN1_9BACT</name>
<gene>
    <name evidence="1" type="ORF">DW060_08205</name>
</gene>
<sequence>MEETKKLFCELMPRVLNEDILSFLCIKHKNEIAIGANFDKRSPRIRYVIDKNRFGYADFGDFFFWEDGGLYVWQQSEEFEEDHNPDIVEDYFGHSCEGRGYTLRSIFAGIDTGYDDSNGSRMFTGDIVLVKERDGYEMGALCLASLCGRIGDGFYGFPLDNHSLTLDMCKKGGYHLERIGTVFYQLDPCEEPVSIWDKALTYNNTYRDKEDESVLRTMARYTPNFDKEVWKYLGLEILGVEEFNWR</sequence>
<dbReference type="AlphaFoldDB" id="A0A415GKN1"/>
<organism evidence="1 2">
    <name type="scientific">Leyella stercorea</name>
    <dbReference type="NCBI Taxonomy" id="363265"/>
    <lineage>
        <taxon>Bacteria</taxon>
        <taxon>Pseudomonadati</taxon>
        <taxon>Bacteroidota</taxon>
        <taxon>Bacteroidia</taxon>
        <taxon>Bacteroidales</taxon>
        <taxon>Prevotellaceae</taxon>
        <taxon>Leyella</taxon>
    </lineage>
</organism>
<protein>
    <submittedName>
        <fullName evidence="1">Uncharacterized protein</fullName>
    </submittedName>
</protein>
<evidence type="ECO:0000313" key="2">
    <source>
        <dbReference type="Proteomes" id="UP000286598"/>
    </source>
</evidence>
<proteinExistence type="predicted"/>
<dbReference type="Proteomes" id="UP000286598">
    <property type="component" value="Unassembled WGS sequence"/>
</dbReference>
<dbReference type="OrthoDB" id="1072215at2"/>
<reference evidence="1 2" key="1">
    <citation type="submission" date="2018-08" db="EMBL/GenBank/DDBJ databases">
        <title>A genome reference for cultivated species of the human gut microbiota.</title>
        <authorList>
            <person name="Zou Y."/>
            <person name="Xue W."/>
            <person name="Luo G."/>
        </authorList>
    </citation>
    <scope>NUCLEOTIDE SEQUENCE [LARGE SCALE GENOMIC DNA]</scope>
    <source>
        <strain evidence="1 2">AF42-9</strain>
    </source>
</reference>